<keyword evidence="6" id="KW-1185">Reference proteome</keyword>
<evidence type="ECO:0000313" key="6">
    <source>
        <dbReference type="Proteomes" id="UP001301797"/>
    </source>
</evidence>
<dbReference type="PANTHER" id="PTHR48097">
    <property type="entry name" value="L-THREONINE ALDOLASE-RELATED"/>
    <property type="match status" value="1"/>
</dbReference>
<accession>A0AA97I322</accession>
<name>A0AA97I322_9EURY</name>
<evidence type="ECO:0000313" key="5">
    <source>
        <dbReference type="EMBL" id="WOF15431.1"/>
    </source>
</evidence>
<keyword evidence="3" id="KW-0663">Pyridoxal phosphate</keyword>
<dbReference type="GeneID" id="85228789"/>
<dbReference type="CDD" id="cd06502">
    <property type="entry name" value="TA_like"/>
    <property type="match status" value="1"/>
</dbReference>
<dbReference type="Proteomes" id="UP001301797">
    <property type="component" value="Chromosome"/>
</dbReference>
<dbReference type="InterPro" id="IPR015424">
    <property type="entry name" value="PyrdxlP-dep_Trfase"/>
</dbReference>
<sequence>MISPTQKIYKYSFESDNNSGVHPLVMRALESANTGYTLSYGDDPYTESAKLCFAGHFGIEAEVFFVFTGTGANVAALSTVTRPYYGIICPETAHINVDECGAPGKFTGCTLLSVPTPDGKLTVPIIKSKMTGLGDIHCSQPKVVSITQPTELGTLYSVDEIKEICDYAHSNGMTVHMDGARIANASAALGVPMREFTVDAGVDVLSFGGTKNGMMYGEAVIFFKEGLADDFRFLHKQTTQLASKMRFVAVQFEAMFKDDLWFCNAANANNMAGYLAEKVLSFDGVKLVYPVLSNAVFVTIPDKVITMMQKEHPFYVIDSERSVVRWMTSFDTKKEDVDDFVAFLKKCLENSEN</sequence>
<dbReference type="Gene3D" id="3.90.1150.10">
    <property type="entry name" value="Aspartate Aminotransferase, domain 1"/>
    <property type="match status" value="1"/>
</dbReference>
<feature type="domain" description="Aromatic amino acid beta-eliminating lyase/threonine aldolase" evidence="4">
    <location>
        <begin position="13"/>
        <end position="299"/>
    </location>
</feature>
<evidence type="ECO:0000256" key="2">
    <source>
        <dbReference type="ARBA" id="ARBA00006966"/>
    </source>
</evidence>
<dbReference type="GO" id="GO:0016829">
    <property type="term" value="F:lyase activity"/>
    <property type="evidence" value="ECO:0007669"/>
    <property type="project" value="InterPro"/>
</dbReference>
<dbReference type="RefSeq" id="WP_317137002.1">
    <property type="nucleotide sequence ID" value="NZ_CP043875.1"/>
</dbReference>
<dbReference type="Gene3D" id="3.40.640.10">
    <property type="entry name" value="Type I PLP-dependent aspartate aminotransferase-like (Major domain)"/>
    <property type="match status" value="1"/>
</dbReference>
<dbReference type="InterPro" id="IPR015421">
    <property type="entry name" value="PyrdxlP-dep_Trfase_major"/>
</dbReference>
<comment type="cofactor">
    <cofactor evidence="1">
        <name>pyridoxal 5'-phosphate</name>
        <dbReference type="ChEBI" id="CHEBI:597326"/>
    </cofactor>
</comment>
<comment type="similarity">
    <text evidence="2">Belongs to the threonine aldolase family.</text>
</comment>
<protein>
    <submittedName>
        <fullName evidence="5">Low specificity L-threonine aldolase</fullName>
    </submittedName>
</protein>
<dbReference type="Pfam" id="PF01212">
    <property type="entry name" value="Beta_elim_lyase"/>
    <property type="match status" value="1"/>
</dbReference>
<proteinExistence type="inferred from homology"/>
<evidence type="ECO:0000256" key="1">
    <source>
        <dbReference type="ARBA" id="ARBA00001933"/>
    </source>
</evidence>
<dbReference type="InterPro" id="IPR001597">
    <property type="entry name" value="ArAA_b-elim_lyase/Thr_aldolase"/>
</dbReference>
<dbReference type="GO" id="GO:0006520">
    <property type="term" value="P:amino acid metabolic process"/>
    <property type="evidence" value="ECO:0007669"/>
    <property type="project" value="InterPro"/>
</dbReference>
<evidence type="ECO:0000259" key="4">
    <source>
        <dbReference type="Pfam" id="PF01212"/>
    </source>
</evidence>
<dbReference type="InterPro" id="IPR015422">
    <property type="entry name" value="PyrdxlP-dep_Trfase_small"/>
</dbReference>
<organism evidence="5 6">
    <name type="scientific">Methanochimaera problematica</name>
    <dbReference type="NCBI Taxonomy" id="2609417"/>
    <lineage>
        <taxon>Archaea</taxon>
        <taxon>Methanobacteriati</taxon>
        <taxon>Methanobacteriota</taxon>
        <taxon>Stenosarchaea group</taxon>
        <taxon>Methanomicrobia</taxon>
        <taxon>Methanomicrobiales</taxon>
        <taxon>Methanomicrobiaceae</taxon>
        <taxon>Methanochimaera</taxon>
    </lineage>
</organism>
<dbReference type="PANTHER" id="PTHR48097:SF5">
    <property type="entry name" value="LOW SPECIFICITY L-THREONINE ALDOLASE"/>
    <property type="match status" value="1"/>
</dbReference>
<dbReference type="SUPFAM" id="SSF53383">
    <property type="entry name" value="PLP-dependent transferases"/>
    <property type="match status" value="1"/>
</dbReference>
<gene>
    <name evidence="5" type="ORF">F1737_01425</name>
</gene>
<evidence type="ECO:0000256" key="3">
    <source>
        <dbReference type="ARBA" id="ARBA00022898"/>
    </source>
</evidence>
<dbReference type="EMBL" id="CP043875">
    <property type="protein sequence ID" value="WOF15431.1"/>
    <property type="molecule type" value="Genomic_DNA"/>
</dbReference>
<dbReference type="AlphaFoldDB" id="A0AA97I322"/>
<reference evidence="5 6" key="1">
    <citation type="submission" date="2019-09" db="EMBL/GenBank/DDBJ databases">
        <title>The complete genome of Methanoplanus sp. FWC-SCC4.</title>
        <authorList>
            <person name="Chen S.-C."/>
            <person name="Zhou Y.-Z."/>
            <person name="Lai M.-C."/>
        </authorList>
    </citation>
    <scope>NUCLEOTIDE SEQUENCE [LARGE SCALE GENOMIC DNA]</scope>
    <source>
        <strain evidence="5 6">FWC-SCC4</strain>
    </source>
</reference>
<dbReference type="KEGG" id="mefw:F1737_01425"/>